<reference evidence="1 2" key="1">
    <citation type="submission" date="2019-03" db="EMBL/GenBank/DDBJ databases">
        <title>An improved genome assembly of the fluke Schistosoma japonicum.</title>
        <authorList>
            <person name="Hu W."/>
            <person name="Luo F."/>
            <person name="Yin M."/>
            <person name="Mo X."/>
            <person name="Sun C."/>
            <person name="Wu Q."/>
            <person name="Zhu B."/>
            <person name="Xiang M."/>
            <person name="Wang J."/>
            <person name="Wang Y."/>
            <person name="Zhang T."/>
            <person name="Xu B."/>
            <person name="Zheng H."/>
            <person name="Feng Z."/>
        </authorList>
    </citation>
    <scope>NUCLEOTIDE SEQUENCE [LARGE SCALE GENOMIC DNA]</scope>
    <source>
        <strain evidence="1">HuSjv2</strain>
        <tissue evidence="1">Worms</tissue>
    </source>
</reference>
<dbReference type="Proteomes" id="UP000311919">
    <property type="component" value="Unassembled WGS sequence"/>
</dbReference>
<gene>
    <name evidence="1" type="ORF">EWB00_011077</name>
</gene>
<evidence type="ECO:0000313" key="2">
    <source>
        <dbReference type="Proteomes" id="UP000311919"/>
    </source>
</evidence>
<organism evidence="1 2">
    <name type="scientific">Schistosoma japonicum</name>
    <name type="common">Blood fluke</name>
    <dbReference type="NCBI Taxonomy" id="6182"/>
    <lineage>
        <taxon>Eukaryota</taxon>
        <taxon>Metazoa</taxon>
        <taxon>Spiralia</taxon>
        <taxon>Lophotrochozoa</taxon>
        <taxon>Platyhelminthes</taxon>
        <taxon>Trematoda</taxon>
        <taxon>Digenea</taxon>
        <taxon>Strigeidida</taxon>
        <taxon>Schistosomatoidea</taxon>
        <taxon>Schistosomatidae</taxon>
        <taxon>Schistosoma</taxon>
    </lineage>
</organism>
<evidence type="ECO:0000313" key="1">
    <source>
        <dbReference type="EMBL" id="TNN17477.1"/>
    </source>
</evidence>
<accession>A0A4Z2DM54</accession>
<proteinExistence type="predicted"/>
<keyword evidence="2" id="KW-1185">Reference proteome</keyword>
<protein>
    <submittedName>
        <fullName evidence="1">Uncharacterized protein</fullName>
    </submittedName>
</protein>
<name>A0A4Z2DM54_SCHJA</name>
<comment type="caution">
    <text evidence="1">The sequence shown here is derived from an EMBL/GenBank/DDBJ whole genome shotgun (WGS) entry which is preliminary data.</text>
</comment>
<dbReference type="EMBL" id="SKCS01000091">
    <property type="protein sequence ID" value="TNN17477.1"/>
    <property type="molecule type" value="Genomic_DNA"/>
</dbReference>
<sequence>MWVVEGYIVLIKHTGSEESVYIRGVKYAVAGGRIYEIRIQEERRFKLSSVERRIMSLFTTGLINRQDSNVGRTHTYIMDVCSRSVKYYTSDTDHSSGFGHNISSQLQGTTQLGGS</sequence>
<dbReference type="AlphaFoldDB" id="A0A4Z2DM54"/>